<feature type="region of interest" description="Disordered" evidence="8">
    <location>
        <begin position="428"/>
        <end position="631"/>
    </location>
</feature>
<feature type="compositionally biased region" description="Basic and acidic residues" evidence="8">
    <location>
        <begin position="472"/>
        <end position="486"/>
    </location>
</feature>
<dbReference type="PANTHER" id="PTHR13316">
    <property type="entry name" value="ZINC FINGER, CCHC DOMAIN CONTAINING 8"/>
    <property type="match status" value="1"/>
</dbReference>
<evidence type="ECO:0000256" key="4">
    <source>
        <dbReference type="ARBA" id="ARBA00022771"/>
    </source>
</evidence>
<dbReference type="EMBL" id="JANAVB010029818">
    <property type="protein sequence ID" value="KAJ6814136.1"/>
    <property type="molecule type" value="Genomic_DNA"/>
</dbReference>
<keyword evidence="4 7" id="KW-0863">Zinc-finger</keyword>
<reference evidence="10" key="1">
    <citation type="journal article" date="2023" name="GigaByte">
        <title>Genome assembly of the bearded iris, Iris pallida Lam.</title>
        <authorList>
            <person name="Bruccoleri R.E."/>
            <person name="Oakeley E.J."/>
            <person name="Faust A.M.E."/>
            <person name="Altorfer M."/>
            <person name="Dessus-Babus S."/>
            <person name="Burckhardt D."/>
            <person name="Oertli M."/>
            <person name="Naumann U."/>
            <person name="Petersen F."/>
            <person name="Wong J."/>
        </authorList>
    </citation>
    <scope>NUCLEOTIDE SEQUENCE</scope>
    <source>
        <strain evidence="10">GSM-AAB239-AS_SAM_17_03QT</strain>
    </source>
</reference>
<evidence type="ECO:0000256" key="3">
    <source>
        <dbReference type="ARBA" id="ARBA00022723"/>
    </source>
</evidence>
<accession>A0AAX6FCV0</accession>
<dbReference type="Proteomes" id="UP001140949">
    <property type="component" value="Unassembled WGS sequence"/>
</dbReference>
<feature type="domain" description="CCHC-type" evidence="9">
    <location>
        <begin position="264"/>
        <end position="280"/>
    </location>
</feature>
<dbReference type="AlphaFoldDB" id="A0AAX6FCV0"/>
<proteinExistence type="inferred from homology"/>
<evidence type="ECO:0000256" key="6">
    <source>
        <dbReference type="ARBA" id="ARBA00023242"/>
    </source>
</evidence>
<feature type="region of interest" description="Disordered" evidence="8">
    <location>
        <begin position="56"/>
        <end position="79"/>
    </location>
</feature>
<dbReference type="SMART" id="SM00581">
    <property type="entry name" value="PSP"/>
    <property type="match status" value="1"/>
</dbReference>
<comment type="subcellular location">
    <subcellularLocation>
        <location evidence="1">Nucleus</location>
        <location evidence="1">Nucleoplasm</location>
    </subcellularLocation>
</comment>
<feature type="compositionally biased region" description="Basic and acidic residues" evidence="8">
    <location>
        <begin position="11"/>
        <end position="29"/>
    </location>
</feature>
<comment type="similarity">
    <text evidence="2">Belongs to the ZCCHC8 family.</text>
</comment>
<keyword evidence="6" id="KW-0539">Nucleus</keyword>
<organism evidence="10 11">
    <name type="scientific">Iris pallida</name>
    <name type="common">Sweet iris</name>
    <dbReference type="NCBI Taxonomy" id="29817"/>
    <lineage>
        <taxon>Eukaryota</taxon>
        <taxon>Viridiplantae</taxon>
        <taxon>Streptophyta</taxon>
        <taxon>Embryophyta</taxon>
        <taxon>Tracheophyta</taxon>
        <taxon>Spermatophyta</taxon>
        <taxon>Magnoliopsida</taxon>
        <taxon>Liliopsida</taxon>
        <taxon>Asparagales</taxon>
        <taxon>Iridaceae</taxon>
        <taxon>Iridoideae</taxon>
        <taxon>Irideae</taxon>
        <taxon>Iris</taxon>
    </lineage>
</organism>
<sequence>MGPDDFIGLDPPRDSEHKGEENGLHKSNPDSDEAGCGTSTSQLKEVISDGVNLETFADNDERQEEQQVQDMDLEDDSTQEQPILEESIGLVESVVTVEKLHNVKHEKASDNGCSLPVSDATTENLLIDESPIKGVKRARIAYADQEPCVRVVYNSLTSESKKKLMEVMQQWSEWHAQCNSSSDVLAKEALEYGEETYFPALHVGTEKTSAVSFWVDNLERKEDIANLPLDTCSIPFYDRGCTLGSTSLGDSATSERIGTLEASRCFNCGSYSHALKECPKPRDNAAINSARKHHTSKRNQTPGSRGSVRYYQKVQGKFDDLKAGVLGPETRECLGIGEHDPPPWLHRMRQLGYPPGYLDEVEDEDEPSGITIFGDEETKTDYEDGELPEKGEPVPTEKKMTVEFPGINAPIPENADHHRWAQASVPSSLFRNPSHRPNHLTDIHKGQCPEHQRNDGPTGTEHRSGSGPGYRSSDHHRGNHPEHQRNEGSSSSYRSSDSHRDHYPGHLRTIAPPGTEHGPGSSSIYSPRFQYDHNNLPPSISRSPNLGRSLSDRGWRSPIRYEGSPLVHSPHSPHPSVARQSPSHQYHSPAARPDHWTHDNPYSASPDVSSQQQAGRERHDQQQNHRRHHRN</sequence>
<dbReference type="InterPro" id="IPR036875">
    <property type="entry name" value="Znf_CCHC_sf"/>
</dbReference>
<evidence type="ECO:0000256" key="5">
    <source>
        <dbReference type="ARBA" id="ARBA00022833"/>
    </source>
</evidence>
<dbReference type="SUPFAM" id="SSF57756">
    <property type="entry name" value="Retrovirus zinc finger-like domains"/>
    <property type="match status" value="1"/>
</dbReference>
<dbReference type="GO" id="GO:0008270">
    <property type="term" value="F:zinc ion binding"/>
    <property type="evidence" value="ECO:0007669"/>
    <property type="project" value="UniProtKB-KW"/>
</dbReference>
<evidence type="ECO:0000256" key="7">
    <source>
        <dbReference type="PROSITE-ProRule" id="PRU00047"/>
    </source>
</evidence>
<comment type="caution">
    <text evidence="10">The sequence shown here is derived from an EMBL/GenBank/DDBJ whole genome shotgun (WGS) entry which is preliminary data.</text>
</comment>
<dbReference type="PROSITE" id="PS50158">
    <property type="entry name" value="ZF_CCHC"/>
    <property type="match status" value="1"/>
</dbReference>
<dbReference type="InterPro" id="IPR001878">
    <property type="entry name" value="Znf_CCHC"/>
</dbReference>
<protein>
    <submittedName>
        <fullName evidence="10">Zinc finger CCHC domain-containing protein 8-like isoform X1</fullName>
    </submittedName>
</protein>
<dbReference type="InterPro" id="IPR052115">
    <property type="entry name" value="NEXT_complex_subunit_ZCCHC8"/>
</dbReference>
<feature type="compositionally biased region" description="Polar residues" evidence="8">
    <location>
        <begin position="532"/>
        <end position="548"/>
    </location>
</feature>
<keyword evidence="11" id="KW-1185">Reference proteome</keyword>
<name>A0AAX6FCV0_IRIPA</name>
<dbReference type="Pfam" id="PF04046">
    <property type="entry name" value="PSP"/>
    <property type="match status" value="1"/>
</dbReference>
<evidence type="ECO:0000256" key="1">
    <source>
        <dbReference type="ARBA" id="ARBA00004642"/>
    </source>
</evidence>
<evidence type="ECO:0000313" key="10">
    <source>
        <dbReference type="EMBL" id="KAJ6814136.1"/>
    </source>
</evidence>
<feature type="region of interest" description="Disordered" evidence="8">
    <location>
        <begin position="1"/>
        <end position="40"/>
    </location>
</feature>
<dbReference type="GO" id="GO:0071013">
    <property type="term" value="C:catalytic step 2 spliceosome"/>
    <property type="evidence" value="ECO:0007669"/>
    <property type="project" value="TreeGrafter"/>
</dbReference>
<keyword evidence="5" id="KW-0862">Zinc</keyword>
<dbReference type="InterPro" id="IPR006568">
    <property type="entry name" value="PSP_pro-rich"/>
</dbReference>
<feature type="compositionally biased region" description="Basic and acidic residues" evidence="8">
    <location>
        <begin position="439"/>
        <end position="464"/>
    </location>
</feature>
<feature type="compositionally biased region" description="Polar residues" evidence="8">
    <location>
        <begin position="600"/>
        <end position="614"/>
    </location>
</feature>
<evidence type="ECO:0000256" key="2">
    <source>
        <dbReference type="ARBA" id="ARBA00007497"/>
    </source>
</evidence>
<evidence type="ECO:0000256" key="8">
    <source>
        <dbReference type="SAM" id="MobiDB-lite"/>
    </source>
</evidence>
<dbReference type="GO" id="GO:0005654">
    <property type="term" value="C:nucleoplasm"/>
    <property type="evidence" value="ECO:0007669"/>
    <property type="project" value="UniProtKB-SubCell"/>
</dbReference>
<evidence type="ECO:0000259" key="9">
    <source>
        <dbReference type="PROSITE" id="PS50158"/>
    </source>
</evidence>
<dbReference type="GO" id="GO:0003723">
    <property type="term" value="F:RNA binding"/>
    <property type="evidence" value="ECO:0007669"/>
    <property type="project" value="TreeGrafter"/>
</dbReference>
<dbReference type="PANTHER" id="PTHR13316:SF0">
    <property type="entry name" value="ZINC FINGER CCHC DOMAIN-CONTAINING PROTEIN 8"/>
    <property type="match status" value="1"/>
</dbReference>
<gene>
    <name evidence="10" type="ORF">M6B38_140065</name>
</gene>
<keyword evidence="3" id="KW-0479">Metal-binding</keyword>
<reference evidence="10" key="2">
    <citation type="submission" date="2023-04" db="EMBL/GenBank/DDBJ databases">
        <authorList>
            <person name="Bruccoleri R.E."/>
            <person name="Oakeley E.J."/>
            <person name="Faust A.-M."/>
            <person name="Dessus-Babus S."/>
            <person name="Altorfer M."/>
            <person name="Burckhardt D."/>
            <person name="Oertli M."/>
            <person name="Naumann U."/>
            <person name="Petersen F."/>
            <person name="Wong J."/>
        </authorList>
    </citation>
    <scope>NUCLEOTIDE SEQUENCE</scope>
    <source>
        <strain evidence="10">GSM-AAB239-AS_SAM_17_03QT</strain>
        <tissue evidence="10">Leaf</tissue>
    </source>
</reference>
<evidence type="ECO:0000313" key="11">
    <source>
        <dbReference type="Proteomes" id="UP001140949"/>
    </source>
</evidence>